<proteinExistence type="predicted"/>
<evidence type="ECO:0000313" key="4">
    <source>
        <dbReference type="EMBL" id="OKL37814.1"/>
    </source>
</evidence>
<dbReference type="RefSeq" id="WP_073710451.1">
    <property type="nucleotide sequence ID" value="NZ_MRWQ01000002.1"/>
</dbReference>
<keyword evidence="1 2" id="KW-0732">Signal</keyword>
<evidence type="ECO:0000259" key="3">
    <source>
        <dbReference type="PROSITE" id="PS51272"/>
    </source>
</evidence>
<feature type="chain" id="PRO_5012095338" description="SLH domain-containing protein" evidence="2">
    <location>
        <begin position="22"/>
        <end position="787"/>
    </location>
</feature>
<protein>
    <recommendedName>
        <fullName evidence="3">SLH domain-containing protein</fullName>
    </recommendedName>
</protein>
<dbReference type="STRING" id="1714354.BLL40_03030"/>
<reference evidence="4 5" key="1">
    <citation type="submission" date="2016-12" db="EMBL/GenBank/DDBJ databases">
        <title>Domibacillus sp. SAOS 44 whole genome sequencing.</title>
        <authorList>
            <person name="Verma A."/>
            <person name="Krishnamurthi S."/>
        </authorList>
    </citation>
    <scope>NUCLEOTIDE SEQUENCE [LARGE SCALE GENOMIC DNA]</scope>
    <source>
        <strain evidence="4 5">SAOS 44</strain>
    </source>
</reference>
<organism evidence="4 5">
    <name type="scientific">Domibacillus mangrovi</name>
    <dbReference type="NCBI Taxonomy" id="1714354"/>
    <lineage>
        <taxon>Bacteria</taxon>
        <taxon>Bacillati</taxon>
        <taxon>Bacillota</taxon>
        <taxon>Bacilli</taxon>
        <taxon>Bacillales</taxon>
        <taxon>Bacillaceae</taxon>
        <taxon>Domibacillus</taxon>
    </lineage>
</organism>
<dbReference type="Pfam" id="PF09992">
    <property type="entry name" value="NAGPA"/>
    <property type="match status" value="1"/>
</dbReference>
<dbReference type="OrthoDB" id="9809781at2"/>
<dbReference type="EMBL" id="MRWQ01000002">
    <property type="protein sequence ID" value="OKL37814.1"/>
    <property type="molecule type" value="Genomic_DNA"/>
</dbReference>
<sequence length="787" mass="84860">MKRFRIWLLVLVLLSPSLASAAVIDEFAISNGVTYTEVVEEETTKQSIRVMEIDATDPYTKIKAGMPNPLNQLIQTTKQALEASQEGNEVIGAINGSFFSRQPMPLYFVAIDNHLVNGGTIESGIDQFVNIPLAFGMNKNGKGQIDDYTTTFTYTHSGETDTIAGHNGQRSLNSMMVYTPNFSDGITATNPYGYEVIVSGAGADPSLHFGESLTGKVVGFRPYGEITGAKIPADGFVLSAHGTKTEALLNMKIGDTVSVFTNIDEKWQNAEFMIGSGPMLVKDGKVALSMDPNSARAREKAPRTAVAIDETGDNVAFITVDGRQPGYSTGMSLVEFATYIQSLGYDRALNMDGGGSTTMLARKPGDFTVTIQNKPSDFGFERRVSTVLMAVTTAPKGVPTTIHAKKSTDAELIIGESMTVIIESIMDEYGNPIKVENVQITSDVGTVSGTTFTATKAGTGYISVKKGTAEVKLPVTIKATPENKAVLLDSFETNTWSVPSVYNVAYDGSRALKIESTVTAAQPITLANSPSFMSMRVYGQADHTEVTGTILDVNGVAHTASFGTVTWNGWKYVSVPVQSNWMKLTSISVTKPGVYIDALKSVYGTSYKEELFRDVPVGFRAEADIASLVDKAIISGFPDGTFKPQTTLTRVQAAIMIQRALNLPVDRVKDPEFIDVPKTYASFGSIAAVAEAGIMLGRTGHKFDPQAELTRAEMAAVLKRALKLPETTKSYFPDNPSGTFSYSSINALAEVGITLGFPDGSFRPAEPIKRADFSIFLKRGLDKQSLW</sequence>
<dbReference type="PROSITE" id="PS51272">
    <property type="entry name" value="SLH"/>
    <property type="match status" value="3"/>
</dbReference>
<feature type="signal peptide" evidence="2">
    <location>
        <begin position="1"/>
        <end position="21"/>
    </location>
</feature>
<dbReference type="Pfam" id="PF00395">
    <property type="entry name" value="SLH"/>
    <property type="match status" value="3"/>
</dbReference>
<dbReference type="PANTHER" id="PTHR40446:SF2">
    <property type="entry name" value="N-ACETYLGLUCOSAMINE-1-PHOSPHODIESTER ALPHA-N-ACETYLGLUCOSAMINIDASE"/>
    <property type="match status" value="1"/>
</dbReference>
<evidence type="ECO:0000256" key="1">
    <source>
        <dbReference type="ARBA" id="ARBA00022729"/>
    </source>
</evidence>
<dbReference type="AlphaFoldDB" id="A0A1Q5P6G9"/>
<gene>
    <name evidence="4" type="ORF">BLL40_03030</name>
</gene>
<feature type="domain" description="SLH" evidence="3">
    <location>
        <begin position="608"/>
        <end position="671"/>
    </location>
</feature>
<evidence type="ECO:0000256" key="2">
    <source>
        <dbReference type="SAM" id="SignalP"/>
    </source>
</evidence>
<feature type="domain" description="SLH" evidence="3">
    <location>
        <begin position="728"/>
        <end position="787"/>
    </location>
</feature>
<dbReference type="PANTHER" id="PTHR40446">
    <property type="entry name" value="N-ACETYLGLUCOSAMINE-1-PHOSPHODIESTER ALPHA-N-ACETYLGLUCOSAMINIDASE"/>
    <property type="match status" value="1"/>
</dbReference>
<evidence type="ECO:0000313" key="5">
    <source>
        <dbReference type="Proteomes" id="UP000186524"/>
    </source>
</evidence>
<dbReference type="Proteomes" id="UP000186524">
    <property type="component" value="Unassembled WGS sequence"/>
</dbReference>
<accession>A0A1Q5P6G9</accession>
<name>A0A1Q5P6G9_9BACI</name>
<feature type="domain" description="SLH" evidence="3">
    <location>
        <begin position="672"/>
        <end position="727"/>
    </location>
</feature>
<dbReference type="InterPro" id="IPR018711">
    <property type="entry name" value="NAGPA"/>
</dbReference>
<comment type="caution">
    <text evidence="4">The sequence shown here is derived from an EMBL/GenBank/DDBJ whole genome shotgun (WGS) entry which is preliminary data.</text>
</comment>
<keyword evidence="5" id="KW-1185">Reference proteome</keyword>
<dbReference type="InterPro" id="IPR001119">
    <property type="entry name" value="SLH_dom"/>
</dbReference>